<reference evidence="8" key="3">
    <citation type="submission" date="2025-09" db="UniProtKB">
        <authorList>
            <consortium name="Ensembl"/>
        </authorList>
    </citation>
    <scope>IDENTIFICATION</scope>
</reference>
<dbReference type="PANTHER" id="PTHR16172">
    <property type="entry name" value="MAJOR FACILITATOR SUPERFAMILY DOMAIN-CONTAINING PROTEIN 6-LIKE"/>
    <property type="match status" value="1"/>
</dbReference>
<feature type="domain" description="Major facilitator superfamily associated" evidence="7">
    <location>
        <begin position="16"/>
        <end position="556"/>
    </location>
</feature>
<comment type="subcellular location">
    <subcellularLocation>
        <location evidence="1">Membrane</location>
        <topology evidence="1">Multi-pass membrane protein</topology>
    </subcellularLocation>
</comment>
<organism evidence="8 9">
    <name type="scientific">Latimeria chalumnae</name>
    <name type="common">Coelacanth</name>
    <dbReference type="NCBI Taxonomy" id="7897"/>
    <lineage>
        <taxon>Eukaryota</taxon>
        <taxon>Metazoa</taxon>
        <taxon>Chordata</taxon>
        <taxon>Craniata</taxon>
        <taxon>Vertebrata</taxon>
        <taxon>Euteleostomi</taxon>
        <taxon>Coelacanthiformes</taxon>
        <taxon>Coelacanthidae</taxon>
        <taxon>Latimeria</taxon>
    </lineage>
</organism>
<dbReference type="InterPro" id="IPR024989">
    <property type="entry name" value="MFS_assoc_dom"/>
</dbReference>
<protein>
    <recommendedName>
        <fullName evidence="7">Major facilitator superfamily associated domain-containing protein</fullName>
    </recommendedName>
</protein>
<dbReference type="Ensembl" id="ENSLACT00000006629.1">
    <property type="protein sequence ID" value="ENSLACP00000006576.1"/>
    <property type="gene ID" value="ENSLACG00000005830.1"/>
</dbReference>
<evidence type="ECO:0000256" key="3">
    <source>
        <dbReference type="ARBA" id="ARBA00022692"/>
    </source>
</evidence>
<reference evidence="8" key="2">
    <citation type="submission" date="2025-08" db="UniProtKB">
        <authorList>
            <consortium name="Ensembl"/>
        </authorList>
    </citation>
    <scope>IDENTIFICATION</scope>
</reference>
<evidence type="ECO:0000256" key="5">
    <source>
        <dbReference type="ARBA" id="ARBA00023136"/>
    </source>
</evidence>
<feature type="transmembrane region" description="Helical" evidence="6">
    <location>
        <begin position="318"/>
        <end position="337"/>
    </location>
</feature>
<sequence>NGKVEEWHTSSRLIFVRLFLFCLSAARFSLFSFLPIYFHSWGISALEFGCLYGMKQLVSMLLLPLLLKLVAKSKLQTCIVFFMILGAFAVVSLLVWSVNPYQGNTSTYCGQTNVTDSKVRAANLSEVSLRRGFFSAPDKGKEINTTEDLSKVQPQNNGASFALDREKGILKRKHSLPPFLSLQHKAQRAGQWLPFLFDGPNRFTTAAKNTRAAAATSRQSLKQKPLQRSSARKQYGRGFHVRRGENAPLVFSKVSKRSNSLQDWYIQQDLSKLYETYLEMMGIILVSDCLLTSVQFITEDALWDFLETTDLLAQHDRLKRWTSIGSLSASVVIYFVIKFRICWRPTVNPFVFHVICSSIFAICAMGILFSYPVDYFTVYTYHRSSVATAMKLLFCDIRNSPYIFVGLFTGFLSFGFDVVQIWYLCDMGGPAIFIASLLLIQCLVELLMHRTCHKWKRPILPYHWMHCLTIVAIGLRSMAYYFIRSMWVFLPVEILFACSHTLVLITFEAFSEYISPPGVERSVRFLLLLFYSGPGMGLGACLGGFLYSSYGSRVFYGAHVGVTVVVLVLVLPLKFILPSRIYSFSRLL</sequence>
<evidence type="ECO:0000256" key="6">
    <source>
        <dbReference type="SAM" id="Phobius"/>
    </source>
</evidence>
<dbReference type="eggNOG" id="KOG3762">
    <property type="taxonomic scope" value="Eukaryota"/>
</dbReference>
<feature type="transmembrane region" description="Helical" evidence="6">
    <location>
        <begin position="523"/>
        <end position="548"/>
    </location>
</feature>
<feature type="transmembrane region" description="Helical" evidence="6">
    <location>
        <begin position="14"/>
        <end position="38"/>
    </location>
</feature>
<evidence type="ECO:0000313" key="8">
    <source>
        <dbReference type="Ensembl" id="ENSLACP00000006576.1"/>
    </source>
</evidence>
<dbReference type="InParanoid" id="H3AAA5"/>
<dbReference type="GO" id="GO:0016020">
    <property type="term" value="C:membrane"/>
    <property type="evidence" value="ECO:0007669"/>
    <property type="project" value="UniProtKB-SubCell"/>
</dbReference>
<feature type="transmembrane region" description="Helical" evidence="6">
    <location>
        <begin position="79"/>
        <end position="98"/>
    </location>
</feature>
<keyword evidence="5 6" id="KW-0472">Membrane</keyword>
<dbReference type="AlphaFoldDB" id="H3AAA5"/>
<feature type="transmembrane region" description="Helical" evidence="6">
    <location>
        <begin position="45"/>
        <end position="67"/>
    </location>
</feature>
<dbReference type="Pfam" id="PF12832">
    <property type="entry name" value="MFS_1_like"/>
    <property type="match status" value="1"/>
</dbReference>
<dbReference type="Proteomes" id="UP000008672">
    <property type="component" value="Unassembled WGS sequence"/>
</dbReference>
<evidence type="ECO:0000256" key="4">
    <source>
        <dbReference type="ARBA" id="ARBA00022989"/>
    </source>
</evidence>
<feature type="transmembrane region" description="Helical" evidence="6">
    <location>
        <begin position="460"/>
        <end position="483"/>
    </location>
</feature>
<feature type="transmembrane region" description="Helical" evidence="6">
    <location>
        <begin position="349"/>
        <end position="369"/>
    </location>
</feature>
<dbReference type="PANTHER" id="PTHR16172:SF41">
    <property type="entry name" value="MAJOR FACILITATOR SUPERFAMILY DOMAIN-CONTAINING PROTEIN 6-LIKE"/>
    <property type="match status" value="1"/>
</dbReference>
<reference evidence="9" key="1">
    <citation type="submission" date="2011-08" db="EMBL/GenBank/DDBJ databases">
        <title>The draft genome of Latimeria chalumnae.</title>
        <authorList>
            <person name="Di Palma F."/>
            <person name="Alfoldi J."/>
            <person name="Johnson J."/>
            <person name="Berlin A."/>
            <person name="Gnerre S."/>
            <person name="Jaffe D."/>
            <person name="MacCallum I."/>
            <person name="Young S."/>
            <person name="Walker B.J."/>
            <person name="Lander E."/>
            <person name="Lindblad-Toh K."/>
        </authorList>
    </citation>
    <scope>NUCLEOTIDE SEQUENCE [LARGE SCALE GENOMIC DNA]</scope>
    <source>
        <strain evidence="9">Wild caught</strain>
    </source>
</reference>
<dbReference type="InterPro" id="IPR036259">
    <property type="entry name" value="MFS_trans_sf"/>
</dbReference>
<dbReference type="Gene3D" id="1.20.1250.20">
    <property type="entry name" value="MFS general substrate transporter like domains"/>
    <property type="match status" value="1"/>
</dbReference>
<proteinExistence type="inferred from homology"/>
<dbReference type="SUPFAM" id="SSF103473">
    <property type="entry name" value="MFS general substrate transporter"/>
    <property type="match status" value="2"/>
</dbReference>
<keyword evidence="3 6" id="KW-0812">Transmembrane</keyword>
<feature type="transmembrane region" description="Helical" evidence="6">
    <location>
        <begin position="401"/>
        <end position="423"/>
    </location>
</feature>
<evidence type="ECO:0000259" key="7">
    <source>
        <dbReference type="Pfam" id="PF12832"/>
    </source>
</evidence>
<dbReference type="InterPro" id="IPR051717">
    <property type="entry name" value="MFS_MFSD6"/>
</dbReference>
<accession>H3AAA5</accession>
<feature type="transmembrane region" description="Helical" evidence="6">
    <location>
        <begin position="554"/>
        <end position="577"/>
    </location>
</feature>
<dbReference type="EMBL" id="AFYH01181935">
    <property type="status" value="NOT_ANNOTATED_CDS"/>
    <property type="molecule type" value="Genomic_DNA"/>
</dbReference>
<dbReference type="HOGENOM" id="CLU_464291_0_0_1"/>
<evidence type="ECO:0000256" key="1">
    <source>
        <dbReference type="ARBA" id="ARBA00004141"/>
    </source>
</evidence>
<dbReference type="GeneTree" id="ENSGT00530000063599"/>
<name>H3AAA5_LATCH</name>
<evidence type="ECO:0000256" key="2">
    <source>
        <dbReference type="ARBA" id="ARBA00005241"/>
    </source>
</evidence>
<keyword evidence="9" id="KW-1185">Reference proteome</keyword>
<dbReference type="OMA" id="FICRTIA"/>
<evidence type="ECO:0000313" key="9">
    <source>
        <dbReference type="Proteomes" id="UP000008672"/>
    </source>
</evidence>
<feature type="transmembrane region" description="Helical" evidence="6">
    <location>
        <begin position="429"/>
        <end position="448"/>
    </location>
</feature>
<feature type="transmembrane region" description="Helical" evidence="6">
    <location>
        <begin position="489"/>
        <end position="511"/>
    </location>
</feature>
<comment type="similarity">
    <text evidence="2">Belongs to the major facilitator superfamily. MFSD6 family.</text>
</comment>
<keyword evidence="4 6" id="KW-1133">Transmembrane helix</keyword>